<dbReference type="PRINTS" id="PR00035">
    <property type="entry name" value="HTHGNTR"/>
</dbReference>
<dbReference type="InterPro" id="IPR028978">
    <property type="entry name" value="Chorismate_lyase_/UTRA_dom_sf"/>
</dbReference>
<dbReference type="GO" id="GO:0045892">
    <property type="term" value="P:negative regulation of DNA-templated transcription"/>
    <property type="evidence" value="ECO:0007669"/>
    <property type="project" value="TreeGrafter"/>
</dbReference>
<keyword evidence="6" id="KW-1185">Reference proteome</keyword>
<reference evidence="5 6" key="1">
    <citation type="submission" date="2020-08" db="EMBL/GenBank/DDBJ databases">
        <title>Genome sequence of Erysipelothrix inopinata DSM 15511T.</title>
        <authorList>
            <person name="Hyun D.-W."/>
            <person name="Bae J.-W."/>
        </authorList>
    </citation>
    <scope>NUCLEOTIDE SEQUENCE [LARGE SCALE GENOMIC DNA]</scope>
    <source>
        <strain evidence="5 6">DSM 15511</strain>
    </source>
</reference>
<gene>
    <name evidence="5" type="ORF">H9L01_07740</name>
</gene>
<evidence type="ECO:0000256" key="1">
    <source>
        <dbReference type="ARBA" id="ARBA00023015"/>
    </source>
</evidence>
<dbReference type="Pfam" id="PF07702">
    <property type="entry name" value="UTRA"/>
    <property type="match status" value="1"/>
</dbReference>
<evidence type="ECO:0000259" key="4">
    <source>
        <dbReference type="PROSITE" id="PS50949"/>
    </source>
</evidence>
<keyword evidence="3" id="KW-0804">Transcription</keyword>
<sequence>MRRKTLLYIEVANSIKKDILEGKYEVGEYIPTENELEQIFDVSKITVRNAIDILVNEGYLAKKSGKGTTVLSNRLFNKLSKARSFSSILEEDHKLDKQYVSFKEIDVSSNEELHETFGNKAYCLERVYFLDDHPYIYFQHYLPIGEENGIEDIEKQSLYKWLAMNGYEVEHFRDMFSVATVGIAIQNLLEVKSDTLLCRKRYSYDHKGNIIELSYGYYDSHKYPYVIDYEI</sequence>
<dbReference type="InterPro" id="IPR000524">
    <property type="entry name" value="Tscrpt_reg_HTH_GntR"/>
</dbReference>
<feature type="domain" description="HTH gntR-type" evidence="4">
    <location>
        <begin position="5"/>
        <end position="73"/>
    </location>
</feature>
<dbReference type="InterPro" id="IPR011663">
    <property type="entry name" value="UTRA"/>
</dbReference>
<evidence type="ECO:0000313" key="5">
    <source>
        <dbReference type="EMBL" id="QNN60256.1"/>
    </source>
</evidence>
<organism evidence="5 6">
    <name type="scientific">Erysipelothrix inopinata</name>
    <dbReference type="NCBI Taxonomy" id="225084"/>
    <lineage>
        <taxon>Bacteria</taxon>
        <taxon>Bacillati</taxon>
        <taxon>Bacillota</taxon>
        <taxon>Erysipelotrichia</taxon>
        <taxon>Erysipelotrichales</taxon>
        <taxon>Erysipelotrichaceae</taxon>
        <taxon>Erysipelothrix</taxon>
    </lineage>
</organism>
<dbReference type="Gene3D" id="3.40.1410.10">
    <property type="entry name" value="Chorismate lyase-like"/>
    <property type="match status" value="1"/>
</dbReference>
<dbReference type="PANTHER" id="PTHR44846:SF1">
    <property type="entry name" value="MANNOSYL-D-GLYCERATE TRANSPORT_METABOLISM SYSTEM REPRESSOR MNGR-RELATED"/>
    <property type="match status" value="1"/>
</dbReference>
<keyword evidence="2" id="KW-0238">DNA-binding</keyword>
<dbReference type="KEGG" id="eio:H9L01_07740"/>
<dbReference type="InterPro" id="IPR036390">
    <property type="entry name" value="WH_DNA-bd_sf"/>
</dbReference>
<dbReference type="SUPFAM" id="SSF64288">
    <property type="entry name" value="Chorismate lyase-like"/>
    <property type="match status" value="1"/>
</dbReference>
<protein>
    <submittedName>
        <fullName evidence="5">GntR family transcriptional regulator</fullName>
    </submittedName>
</protein>
<dbReference type="CDD" id="cd07377">
    <property type="entry name" value="WHTH_GntR"/>
    <property type="match status" value="1"/>
</dbReference>
<keyword evidence="1" id="KW-0805">Transcription regulation</keyword>
<dbReference type="InterPro" id="IPR050679">
    <property type="entry name" value="Bact_HTH_transcr_reg"/>
</dbReference>
<dbReference type="Gene3D" id="1.10.10.10">
    <property type="entry name" value="Winged helix-like DNA-binding domain superfamily/Winged helix DNA-binding domain"/>
    <property type="match status" value="1"/>
</dbReference>
<dbReference type="RefSeq" id="WP_187533388.1">
    <property type="nucleotide sequence ID" value="NZ_CBCSHU010000030.1"/>
</dbReference>
<dbReference type="SMART" id="SM00345">
    <property type="entry name" value="HTH_GNTR"/>
    <property type="match status" value="1"/>
</dbReference>
<dbReference type="GO" id="GO:0003700">
    <property type="term" value="F:DNA-binding transcription factor activity"/>
    <property type="evidence" value="ECO:0007669"/>
    <property type="project" value="InterPro"/>
</dbReference>
<dbReference type="Proteomes" id="UP000515928">
    <property type="component" value="Chromosome"/>
</dbReference>
<accession>A0A7G9RXD1</accession>
<evidence type="ECO:0000256" key="3">
    <source>
        <dbReference type="ARBA" id="ARBA00023163"/>
    </source>
</evidence>
<evidence type="ECO:0000256" key="2">
    <source>
        <dbReference type="ARBA" id="ARBA00023125"/>
    </source>
</evidence>
<dbReference type="EMBL" id="CP060715">
    <property type="protein sequence ID" value="QNN60256.1"/>
    <property type="molecule type" value="Genomic_DNA"/>
</dbReference>
<proteinExistence type="predicted"/>
<dbReference type="InterPro" id="IPR036388">
    <property type="entry name" value="WH-like_DNA-bd_sf"/>
</dbReference>
<dbReference type="PROSITE" id="PS50949">
    <property type="entry name" value="HTH_GNTR"/>
    <property type="match status" value="1"/>
</dbReference>
<evidence type="ECO:0000313" key="6">
    <source>
        <dbReference type="Proteomes" id="UP000515928"/>
    </source>
</evidence>
<name>A0A7G9RXD1_9FIRM</name>
<dbReference type="Pfam" id="PF00392">
    <property type="entry name" value="GntR"/>
    <property type="match status" value="1"/>
</dbReference>
<dbReference type="GO" id="GO:0003677">
    <property type="term" value="F:DNA binding"/>
    <property type="evidence" value="ECO:0007669"/>
    <property type="project" value="UniProtKB-KW"/>
</dbReference>
<dbReference type="SMART" id="SM00866">
    <property type="entry name" value="UTRA"/>
    <property type="match status" value="1"/>
</dbReference>
<dbReference type="SUPFAM" id="SSF46785">
    <property type="entry name" value="Winged helix' DNA-binding domain"/>
    <property type="match status" value="1"/>
</dbReference>
<dbReference type="PANTHER" id="PTHR44846">
    <property type="entry name" value="MANNOSYL-D-GLYCERATE TRANSPORT/METABOLISM SYSTEM REPRESSOR MNGR-RELATED"/>
    <property type="match status" value="1"/>
</dbReference>
<dbReference type="AlphaFoldDB" id="A0A7G9RXD1"/>